<evidence type="ECO:0000256" key="6">
    <source>
        <dbReference type="ARBA" id="ARBA00023136"/>
    </source>
</evidence>
<proteinExistence type="inferred from homology"/>
<keyword evidence="4" id="KW-1003">Cell membrane</keyword>
<feature type="chain" id="PRO_5017951963" description="ABC transporter substrate-binding protein PnrA-like domain-containing protein" evidence="9">
    <location>
        <begin position="22"/>
        <end position="345"/>
    </location>
</feature>
<comment type="subcellular location">
    <subcellularLocation>
        <location evidence="1">Cell membrane</location>
        <topology evidence="1">Lipid-anchor</topology>
    </subcellularLocation>
</comment>
<evidence type="ECO:0000256" key="5">
    <source>
        <dbReference type="ARBA" id="ARBA00022729"/>
    </source>
</evidence>
<evidence type="ECO:0000313" key="11">
    <source>
        <dbReference type="EMBL" id="SLM13609.1"/>
    </source>
</evidence>
<dbReference type="PANTHER" id="PTHR34296:SF2">
    <property type="entry name" value="ABC TRANSPORTER GUANOSINE-BINDING PROTEIN NUPN"/>
    <property type="match status" value="1"/>
</dbReference>
<keyword evidence="5 9" id="KW-0732">Signal</keyword>
<evidence type="ECO:0000256" key="1">
    <source>
        <dbReference type="ARBA" id="ARBA00004193"/>
    </source>
</evidence>
<dbReference type="CDD" id="cd19964">
    <property type="entry name" value="PBP1_BMP-like"/>
    <property type="match status" value="1"/>
</dbReference>
<evidence type="ECO:0000256" key="2">
    <source>
        <dbReference type="ARBA" id="ARBA00008610"/>
    </source>
</evidence>
<dbReference type="InterPro" id="IPR028082">
    <property type="entry name" value="Peripla_BP_I"/>
</dbReference>
<name>A0A3P3XJH9_9SPIR</name>
<keyword evidence="8" id="KW-0449">Lipoprotein</keyword>
<evidence type="ECO:0000256" key="4">
    <source>
        <dbReference type="ARBA" id="ARBA00022475"/>
    </source>
</evidence>
<evidence type="ECO:0000256" key="3">
    <source>
        <dbReference type="ARBA" id="ARBA00022448"/>
    </source>
</evidence>
<keyword evidence="6" id="KW-0472">Membrane</keyword>
<dbReference type="InterPro" id="IPR003760">
    <property type="entry name" value="PnrA-like"/>
</dbReference>
<dbReference type="GO" id="GO:0005886">
    <property type="term" value="C:plasma membrane"/>
    <property type="evidence" value="ECO:0007669"/>
    <property type="project" value="UniProtKB-SubCell"/>
</dbReference>
<sequence>MRRIGIFAVVLLVAASGFTFAQSSSLTRVGCILGVGGLGDLSFNDLVYAGLQKAQKELGIQFDYVEPQSISDFETYLRKMASMKAYSVIISVGYDQVDPLTKVAPQFPGQKFAIIDESLNLPNVVSYVSKEEEGSFLVGALAGFLKKANTAKNPTIGFIAALDIPLLDKFYAGYEAGARYVNPSVKVIANYIGGNAPFSDITTAKEIALKQFNQGANIIYHAAGGSGLGVFQAAKEKNFYAIGVNSNQNPIDPNHIIASMLKRVDTAAYKIAAAAKQGNLETGKTVILGLADGGIDYTVEGSKVTIDPKILKAVNDIKQSIVDGKLIVPDTHAKVEAFLKANTYK</sequence>
<keyword evidence="3" id="KW-0813">Transport</keyword>
<accession>A0A3P3XJH9</accession>
<evidence type="ECO:0000256" key="8">
    <source>
        <dbReference type="ARBA" id="ARBA00023288"/>
    </source>
</evidence>
<protein>
    <recommendedName>
        <fullName evidence="10">ABC transporter substrate-binding protein PnrA-like domain-containing protein</fullName>
    </recommendedName>
</protein>
<gene>
    <name evidence="11" type="ORF">SPIROBIBN47_290135</name>
</gene>
<reference evidence="11" key="1">
    <citation type="submission" date="2017-02" db="EMBL/GenBank/DDBJ databases">
        <authorList>
            <person name="Regsiter A."/>
            <person name="William W."/>
        </authorList>
    </citation>
    <scope>NUCLEOTIDE SEQUENCE</scope>
    <source>
        <strain evidence="11">Bib</strain>
    </source>
</reference>
<dbReference type="Pfam" id="PF02608">
    <property type="entry name" value="Bmp"/>
    <property type="match status" value="1"/>
</dbReference>
<evidence type="ECO:0000256" key="9">
    <source>
        <dbReference type="SAM" id="SignalP"/>
    </source>
</evidence>
<dbReference type="Gene3D" id="3.40.50.2300">
    <property type="match status" value="2"/>
</dbReference>
<dbReference type="EMBL" id="FWDM01000022">
    <property type="protein sequence ID" value="SLM13609.1"/>
    <property type="molecule type" value="Genomic_DNA"/>
</dbReference>
<feature type="signal peptide" evidence="9">
    <location>
        <begin position="1"/>
        <end position="21"/>
    </location>
</feature>
<evidence type="ECO:0000259" key="10">
    <source>
        <dbReference type="Pfam" id="PF02608"/>
    </source>
</evidence>
<dbReference type="InterPro" id="IPR050957">
    <property type="entry name" value="BMP_lipoprotein"/>
</dbReference>
<organism evidence="11">
    <name type="scientific">uncultured spirochete</name>
    <dbReference type="NCBI Taxonomy" id="156406"/>
    <lineage>
        <taxon>Bacteria</taxon>
        <taxon>Pseudomonadati</taxon>
        <taxon>Spirochaetota</taxon>
        <taxon>Spirochaetia</taxon>
        <taxon>Spirochaetales</taxon>
        <taxon>environmental samples</taxon>
    </lineage>
</organism>
<keyword evidence="7" id="KW-0564">Palmitate</keyword>
<dbReference type="AlphaFoldDB" id="A0A3P3XJH9"/>
<dbReference type="SUPFAM" id="SSF53822">
    <property type="entry name" value="Periplasmic binding protein-like I"/>
    <property type="match status" value="1"/>
</dbReference>
<dbReference type="PANTHER" id="PTHR34296">
    <property type="entry name" value="TRANSCRIPTIONAL ACTIVATOR PROTEIN MED"/>
    <property type="match status" value="1"/>
</dbReference>
<evidence type="ECO:0000256" key="7">
    <source>
        <dbReference type="ARBA" id="ARBA00023139"/>
    </source>
</evidence>
<comment type="similarity">
    <text evidence="2">Belongs to the BMP lipoprotein family.</text>
</comment>
<feature type="domain" description="ABC transporter substrate-binding protein PnrA-like" evidence="10">
    <location>
        <begin position="33"/>
        <end position="331"/>
    </location>
</feature>